<dbReference type="Proteomes" id="UP000634136">
    <property type="component" value="Unassembled WGS sequence"/>
</dbReference>
<proteinExistence type="predicted"/>
<evidence type="ECO:0000313" key="2">
    <source>
        <dbReference type="Proteomes" id="UP000634136"/>
    </source>
</evidence>
<dbReference type="EMBL" id="JAAIUW010000004">
    <property type="protein sequence ID" value="KAF7835680.1"/>
    <property type="molecule type" value="Genomic_DNA"/>
</dbReference>
<protein>
    <submittedName>
        <fullName evidence="1">Uncharacterized protein</fullName>
    </submittedName>
</protein>
<sequence length="36" mass="4303">MTVHSRILLERGYESVKALYFVYVMPKVLCRLPIYN</sequence>
<reference evidence="1" key="1">
    <citation type="submission" date="2020-09" db="EMBL/GenBank/DDBJ databases">
        <title>Genome-Enabled Discovery of Anthraquinone Biosynthesis in Senna tora.</title>
        <authorList>
            <person name="Kang S.-H."/>
            <person name="Pandey R.P."/>
            <person name="Lee C.-M."/>
            <person name="Sim J.-S."/>
            <person name="Jeong J.-T."/>
            <person name="Choi B.-S."/>
            <person name="Jung M."/>
            <person name="Ginzburg D."/>
            <person name="Zhao K."/>
            <person name="Won S.Y."/>
            <person name="Oh T.-J."/>
            <person name="Yu Y."/>
            <person name="Kim N.-H."/>
            <person name="Lee O.R."/>
            <person name="Lee T.-H."/>
            <person name="Bashyal P."/>
            <person name="Kim T.-S."/>
            <person name="Lee W.-H."/>
            <person name="Kawkins C."/>
            <person name="Kim C.-K."/>
            <person name="Kim J.S."/>
            <person name="Ahn B.O."/>
            <person name="Rhee S.Y."/>
            <person name="Sohng J.K."/>
        </authorList>
    </citation>
    <scope>NUCLEOTIDE SEQUENCE</scope>
    <source>
        <tissue evidence="1">Leaf</tissue>
    </source>
</reference>
<evidence type="ECO:0000313" key="1">
    <source>
        <dbReference type="EMBL" id="KAF7835680.1"/>
    </source>
</evidence>
<keyword evidence="2" id="KW-1185">Reference proteome</keyword>
<organism evidence="1 2">
    <name type="scientific">Senna tora</name>
    <dbReference type="NCBI Taxonomy" id="362788"/>
    <lineage>
        <taxon>Eukaryota</taxon>
        <taxon>Viridiplantae</taxon>
        <taxon>Streptophyta</taxon>
        <taxon>Embryophyta</taxon>
        <taxon>Tracheophyta</taxon>
        <taxon>Spermatophyta</taxon>
        <taxon>Magnoliopsida</taxon>
        <taxon>eudicotyledons</taxon>
        <taxon>Gunneridae</taxon>
        <taxon>Pentapetalae</taxon>
        <taxon>rosids</taxon>
        <taxon>fabids</taxon>
        <taxon>Fabales</taxon>
        <taxon>Fabaceae</taxon>
        <taxon>Caesalpinioideae</taxon>
        <taxon>Cassia clade</taxon>
        <taxon>Senna</taxon>
    </lineage>
</organism>
<comment type="caution">
    <text evidence="1">The sequence shown here is derived from an EMBL/GenBank/DDBJ whole genome shotgun (WGS) entry which is preliminary data.</text>
</comment>
<name>A0A835CBR1_9FABA</name>
<gene>
    <name evidence="1" type="ORF">G2W53_010539</name>
</gene>
<dbReference type="AlphaFoldDB" id="A0A835CBR1"/>
<accession>A0A835CBR1</accession>